<evidence type="ECO:0000256" key="1">
    <source>
        <dbReference type="SAM" id="Phobius"/>
    </source>
</evidence>
<feature type="transmembrane region" description="Helical" evidence="1">
    <location>
        <begin position="109"/>
        <end position="133"/>
    </location>
</feature>
<proteinExistence type="predicted"/>
<feature type="transmembrane region" description="Helical" evidence="1">
    <location>
        <begin position="51"/>
        <end position="74"/>
    </location>
</feature>
<feature type="transmembrane region" description="Helical" evidence="1">
    <location>
        <begin position="263"/>
        <end position="283"/>
    </location>
</feature>
<evidence type="ECO:0000313" key="3">
    <source>
        <dbReference type="Proteomes" id="UP000249688"/>
    </source>
</evidence>
<sequence length="313" mass="32256">MAALLVVGIGLPPLGAVLRPYVTEAVFLLLVVSFARVDLVALRGHLRRPGLVLAAIGWTTIAVPLLYGVGLALMGAPPGLALGLMLHGIASPMMAAPALAALMGLDATLVLISLVGGTMLVPLTAPLFAWIFLGDALPLSPLAMGLKLAAMLLGSLALALAVRRWPGVPALERHREAVNGFNILVLLVFVSAVMGDVAGQTLADPLGVAWMALLALAIFLVLFGATALLFRRAGRQAALSLALMASQRNMGLMLAATDGALPGAAWLYFAMCQFPIYLAPLLLRRLVRAGIRRDAPGSSAPAGSGSAKPPAPP</sequence>
<feature type="transmembrane region" description="Helical" evidence="1">
    <location>
        <begin position="80"/>
        <end position="102"/>
    </location>
</feature>
<dbReference type="Proteomes" id="UP000249688">
    <property type="component" value="Unassembled WGS sequence"/>
</dbReference>
<keyword evidence="1" id="KW-1133">Transmembrane helix</keyword>
<accession>A0A2W7I3T8</accession>
<feature type="transmembrane region" description="Helical" evidence="1">
    <location>
        <begin position="139"/>
        <end position="162"/>
    </location>
</feature>
<comment type="caution">
    <text evidence="2">The sequence shown here is derived from an EMBL/GenBank/DDBJ whole genome shotgun (WGS) entry which is preliminary data.</text>
</comment>
<evidence type="ECO:0000313" key="2">
    <source>
        <dbReference type="EMBL" id="PZW41334.1"/>
    </source>
</evidence>
<feature type="transmembrane region" description="Helical" evidence="1">
    <location>
        <begin position="25"/>
        <end position="44"/>
    </location>
</feature>
<gene>
    <name evidence="2" type="ORF">C8P66_12141</name>
</gene>
<organism evidence="2 3">
    <name type="scientific">Humitalea rosea</name>
    <dbReference type="NCBI Taxonomy" id="990373"/>
    <lineage>
        <taxon>Bacteria</taxon>
        <taxon>Pseudomonadati</taxon>
        <taxon>Pseudomonadota</taxon>
        <taxon>Alphaproteobacteria</taxon>
        <taxon>Acetobacterales</taxon>
        <taxon>Roseomonadaceae</taxon>
        <taxon>Humitalea</taxon>
    </lineage>
</organism>
<dbReference type="EMBL" id="QKYU01000021">
    <property type="protein sequence ID" value="PZW41334.1"/>
    <property type="molecule type" value="Genomic_DNA"/>
</dbReference>
<feature type="transmembrane region" description="Helical" evidence="1">
    <location>
        <begin position="209"/>
        <end position="230"/>
    </location>
</feature>
<protein>
    <submittedName>
        <fullName evidence="2">BASS family bile acid:Na+ symporter</fullName>
    </submittedName>
</protein>
<feature type="transmembrane region" description="Helical" evidence="1">
    <location>
        <begin position="237"/>
        <end position="257"/>
    </location>
</feature>
<keyword evidence="1" id="KW-0472">Membrane</keyword>
<dbReference type="AlphaFoldDB" id="A0A2W7I3T8"/>
<reference evidence="2 3" key="1">
    <citation type="submission" date="2018-06" db="EMBL/GenBank/DDBJ databases">
        <title>Genomic Encyclopedia of Archaeal and Bacterial Type Strains, Phase II (KMG-II): from individual species to whole genera.</title>
        <authorList>
            <person name="Goeker M."/>
        </authorList>
    </citation>
    <scope>NUCLEOTIDE SEQUENCE [LARGE SCALE GENOMIC DNA]</scope>
    <source>
        <strain evidence="2 3">DSM 24525</strain>
    </source>
</reference>
<dbReference type="RefSeq" id="WP_211314181.1">
    <property type="nucleotide sequence ID" value="NZ_QKYU01000021.1"/>
</dbReference>
<keyword evidence="3" id="KW-1185">Reference proteome</keyword>
<dbReference type="InterPro" id="IPR038770">
    <property type="entry name" value="Na+/solute_symporter_sf"/>
</dbReference>
<feature type="transmembrane region" description="Helical" evidence="1">
    <location>
        <begin position="183"/>
        <end position="203"/>
    </location>
</feature>
<name>A0A2W7I3T8_9PROT</name>
<dbReference type="Gene3D" id="1.20.1530.20">
    <property type="match status" value="1"/>
</dbReference>
<keyword evidence="1" id="KW-0812">Transmembrane</keyword>